<name>A0A2U8DS19_9CLOT</name>
<dbReference type="SMART" id="SM00283">
    <property type="entry name" value="MA"/>
    <property type="match status" value="1"/>
</dbReference>
<gene>
    <name evidence="6" type="ORF">B9W14_13885</name>
</gene>
<organism evidence="6 7">
    <name type="scientific">Clostridium drakei</name>
    <dbReference type="NCBI Taxonomy" id="332101"/>
    <lineage>
        <taxon>Bacteria</taxon>
        <taxon>Bacillati</taxon>
        <taxon>Bacillota</taxon>
        <taxon>Clostridia</taxon>
        <taxon>Eubacteriales</taxon>
        <taxon>Clostridiaceae</taxon>
        <taxon>Clostridium</taxon>
    </lineage>
</organism>
<keyword evidence="4" id="KW-0812">Transmembrane</keyword>
<dbReference type="SUPFAM" id="SSF58104">
    <property type="entry name" value="Methyl-accepting chemotaxis protein (MCP) signaling domain"/>
    <property type="match status" value="1"/>
</dbReference>
<accession>A0A2U8DS19</accession>
<dbReference type="KEGG" id="cdrk:B9W14_13885"/>
<evidence type="ECO:0000313" key="6">
    <source>
        <dbReference type="EMBL" id="AWI05546.1"/>
    </source>
</evidence>
<keyword evidence="4" id="KW-0472">Membrane</keyword>
<dbReference type="GO" id="GO:0016020">
    <property type="term" value="C:membrane"/>
    <property type="evidence" value="ECO:0007669"/>
    <property type="project" value="InterPro"/>
</dbReference>
<dbReference type="PROSITE" id="PS50111">
    <property type="entry name" value="CHEMOTAXIS_TRANSDUC_2"/>
    <property type="match status" value="1"/>
</dbReference>
<feature type="transmembrane region" description="Helical" evidence="4">
    <location>
        <begin position="17"/>
        <end position="38"/>
    </location>
</feature>
<evidence type="ECO:0000256" key="4">
    <source>
        <dbReference type="SAM" id="Phobius"/>
    </source>
</evidence>
<feature type="coiled-coil region" evidence="3">
    <location>
        <begin position="195"/>
        <end position="222"/>
    </location>
</feature>
<evidence type="ECO:0000256" key="3">
    <source>
        <dbReference type="SAM" id="Coils"/>
    </source>
</evidence>
<dbReference type="Proteomes" id="UP000244910">
    <property type="component" value="Chromosome"/>
</dbReference>
<dbReference type="OrthoDB" id="597657at2"/>
<dbReference type="InterPro" id="IPR004089">
    <property type="entry name" value="MCPsignal_dom"/>
</dbReference>
<feature type="domain" description="Methyl-accepting transducer" evidence="5">
    <location>
        <begin position="138"/>
        <end position="388"/>
    </location>
</feature>
<dbReference type="AlphaFoldDB" id="A0A2U8DS19"/>
<dbReference type="Gene3D" id="1.10.287.950">
    <property type="entry name" value="Methyl-accepting chemotaxis protein"/>
    <property type="match status" value="1"/>
</dbReference>
<keyword evidence="1 2" id="KW-0807">Transducer</keyword>
<protein>
    <recommendedName>
        <fullName evidence="5">Methyl-accepting transducer domain-containing protein</fullName>
    </recommendedName>
</protein>
<keyword evidence="4" id="KW-1133">Transmembrane helix</keyword>
<dbReference type="RefSeq" id="WP_052037982.1">
    <property type="nucleotide sequence ID" value="NZ_CP020953.1"/>
</dbReference>
<evidence type="ECO:0000313" key="7">
    <source>
        <dbReference type="Proteomes" id="UP000244910"/>
    </source>
</evidence>
<dbReference type="Pfam" id="PF00015">
    <property type="entry name" value="MCPsignal"/>
    <property type="match status" value="1"/>
</dbReference>
<dbReference type="GO" id="GO:0007165">
    <property type="term" value="P:signal transduction"/>
    <property type="evidence" value="ECO:0007669"/>
    <property type="project" value="UniProtKB-KW"/>
</dbReference>
<reference evidence="7" key="1">
    <citation type="submission" date="2017-04" db="EMBL/GenBank/DDBJ databases">
        <authorList>
            <person name="Song Y."/>
            <person name="Cho B.-K."/>
        </authorList>
    </citation>
    <scope>NUCLEOTIDE SEQUENCE [LARGE SCALE GENOMIC DNA]</scope>
    <source>
        <strain evidence="7">SL1</strain>
    </source>
</reference>
<feature type="transmembrane region" description="Helical" evidence="4">
    <location>
        <begin position="44"/>
        <end position="63"/>
    </location>
</feature>
<keyword evidence="7" id="KW-1185">Reference proteome</keyword>
<evidence type="ECO:0000259" key="5">
    <source>
        <dbReference type="PROSITE" id="PS50111"/>
    </source>
</evidence>
<evidence type="ECO:0000256" key="2">
    <source>
        <dbReference type="PROSITE-ProRule" id="PRU00284"/>
    </source>
</evidence>
<dbReference type="EMBL" id="CP020953">
    <property type="protein sequence ID" value="AWI05546.1"/>
    <property type="molecule type" value="Genomic_DNA"/>
</dbReference>
<dbReference type="PANTHER" id="PTHR32089">
    <property type="entry name" value="METHYL-ACCEPTING CHEMOTAXIS PROTEIN MCPB"/>
    <property type="match status" value="1"/>
</dbReference>
<sequence length="421" mass="46945">MTNEYGIKSKVGLKSKLINSIFIAAILIMSVSIFIYFISFYQKIIMNISVTVLLSVSIGVAIIEFKKARGLKILNNVIIEMKKENFLEIKEKYLKDETEVGEISRALNDIILANSNILQQVKRGSKDIDAQAIGLTYISEDMLDLTSNIAKSTEIVTHATRNQRRNVSSIVEKLFQFGEYVNGVSDSTICIDNLANGIDKKCENTNQELKELSEVIENLNNNFSNFTKFLSMMMDDIKGVNEMTDIINNISEQTNLLALNAAIEAARAGEAGKGFSVVAVEIRKLAEMSKNSSNKIYHMVDNILKNILIINKRISVIDTDIIKQNLAVDKTINVFNDISKEIDIIIPKAHEIVEAFNNINAQKENILTGMEEISSMSQEIILTTEEISDTAKELNSMGDEVTGTASNLKKSINNIEKIEVI</sequence>
<dbReference type="PANTHER" id="PTHR32089:SF112">
    <property type="entry name" value="LYSOZYME-LIKE PROTEIN-RELATED"/>
    <property type="match status" value="1"/>
</dbReference>
<keyword evidence="3" id="KW-0175">Coiled coil</keyword>
<evidence type="ECO:0000256" key="1">
    <source>
        <dbReference type="ARBA" id="ARBA00023224"/>
    </source>
</evidence>
<proteinExistence type="predicted"/>